<dbReference type="SUPFAM" id="SSF53448">
    <property type="entry name" value="Nucleotide-diphospho-sugar transferases"/>
    <property type="match status" value="1"/>
</dbReference>
<dbReference type="Proteomes" id="UP001165124">
    <property type="component" value="Unassembled WGS sequence"/>
</dbReference>
<feature type="transmembrane region" description="Helical" evidence="2">
    <location>
        <begin position="503"/>
        <end position="519"/>
    </location>
</feature>
<dbReference type="PANTHER" id="PTHR43685">
    <property type="entry name" value="GLYCOSYLTRANSFERASE"/>
    <property type="match status" value="1"/>
</dbReference>
<feature type="compositionally biased region" description="Low complexity" evidence="1">
    <location>
        <begin position="1069"/>
        <end position="1082"/>
    </location>
</feature>
<keyword evidence="4" id="KW-1185">Reference proteome</keyword>
<comment type="caution">
    <text evidence="3">The sequence shown here is derived from an EMBL/GenBank/DDBJ whole genome shotgun (WGS) entry which is preliminary data.</text>
</comment>
<organism evidence="3 4">
    <name type="scientific">Actinomadura rubrobrunea</name>
    <dbReference type="NCBI Taxonomy" id="115335"/>
    <lineage>
        <taxon>Bacteria</taxon>
        <taxon>Bacillati</taxon>
        <taxon>Actinomycetota</taxon>
        <taxon>Actinomycetes</taxon>
        <taxon>Streptosporangiales</taxon>
        <taxon>Thermomonosporaceae</taxon>
        <taxon>Actinomadura</taxon>
    </lineage>
</organism>
<feature type="transmembrane region" description="Helical" evidence="2">
    <location>
        <begin position="531"/>
        <end position="554"/>
    </location>
</feature>
<keyword evidence="2" id="KW-1133">Transmembrane helix</keyword>
<feature type="region of interest" description="Disordered" evidence="1">
    <location>
        <begin position="1008"/>
        <end position="1243"/>
    </location>
</feature>
<dbReference type="AlphaFoldDB" id="A0A9W6UTI5"/>
<sequence>MSPTVDRHVVTAVLVAHDGARWLPETLKALLTQTRPVQRLVAVDTGSRDRGPAVLTEVAGPGNVLTLPRATGYGEAVAEALRHPAASLPVPDDRPGEPRTEWVWLLHDDSAPAPDALARLLRVADTDPRAAVLGAKARDWYDRRVLLEVGVAVDGAARRETGLDRREFDQGQHDGVRDVLAVGSAGMLVRRDVWDRLGGFDTGFGLFAEDVDFCWRAHAAGHRVLVVTDAVVYHVEASHRGLRDIGMFTESRRRRARRNALHALLANVPFSAFPRLLASNVLIALARTLYLLLLKHPRHARDELAAMVDVLRSPRRLLSARKARREGRGHVYRSIRRLMPRRVAPRRVYENILNRLSPRDDDEEQASSAQGAGRMRRLLARPGVMLTLALTAVTLAAQRSLLTAGGRLGGGALLPAPGGASDLWTQYISGWHPVGLGSDTGSPPYIAVLAALSTVLFGKPWLAMTLLLLASVPLAGLTAYHASRTLMAQLPRIGRRARERRRVPTSAVRVWFAATYALLPSATGAVSNGRFGTAVVIVLLPLIAVQSLRLYGVPRETTDARRADRAAWAVAFLLTIAMAFVPLAWPLALAAGGLSWLLFGSPRVRTRLAVALGVPPLLLLPWTVGLLLHPSRFLLEAGMHATAPPFPDARDLMALVPGGPGAPARWTMYGLLLVALCALLLRGRRTVVAAGWAVGLFGLLTAILVSAATVTKGADRAPAWPGVALAFAAAGILLAAAVAVRRAAEVVAGGHLVATAAGGLICVAAVATPLLAAGAWVLNGTDGAVGRVPNSVPLFVDGPTGPRTLVLRKEGSGRVSYTVLRGAEPVLGENETPGSDRLRNVVAGMAAGRVGDGPALTRMGIQYVLVPRPTRDPLTPVLDANPELTRLNRTAAYGVWRLRPSAGRLMLLDGAAVTTLPAGRVDARVRIPPGNGSRTLLLAEPADGGWHATLNGRDLKGKTVDGWAQAYDIPASGGVFELSRGMVLRHMWVAIQAVAVLVVAALALPGARTAPPRPRRRPGRRGLTTRAGTAAASGAASQPDQTALSQAEKPAEVASGGETGGAAPGGGTASPATPAEPAPTGEAVGGGGASTTAPTPVVEAPADGGSAVEDVAKAGVPEESAAPQTPSSGDQEEPGSADAAEGSAASSGETEANEAPPRESAVSPLGKSSLTGAFRRGGSAIQAAVDAARAARAVVRGEHSTGGDAAPAAGERSASPDGGEEAAVGGAKRDTAGEAASEGEERR</sequence>
<dbReference type="InterPro" id="IPR029044">
    <property type="entry name" value="Nucleotide-diphossugar_trans"/>
</dbReference>
<dbReference type="InterPro" id="IPR050834">
    <property type="entry name" value="Glycosyltransf_2"/>
</dbReference>
<feature type="compositionally biased region" description="Low complexity" evidence="1">
    <location>
        <begin position="1021"/>
        <end position="1037"/>
    </location>
</feature>
<dbReference type="EMBL" id="BSRZ01000001">
    <property type="protein sequence ID" value="GLW61803.1"/>
    <property type="molecule type" value="Genomic_DNA"/>
</dbReference>
<feature type="transmembrane region" description="Helical" evidence="2">
    <location>
        <begin position="752"/>
        <end position="778"/>
    </location>
</feature>
<proteinExistence type="predicted"/>
<feature type="compositionally biased region" description="Gly residues" evidence="1">
    <location>
        <begin position="1057"/>
        <end position="1068"/>
    </location>
</feature>
<feature type="transmembrane region" description="Helical" evidence="2">
    <location>
        <begin position="666"/>
        <end position="683"/>
    </location>
</feature>
<dbReference type="RefSeq" id="WP_083950870.1">
    <property type="nucleotide sequence ID" value="NZ_BSRZ01000001.1"/>
</dbReference>
<evidence type="ECO:0000313" key="3">
    <source>
        <dbReference type="EMBL" id="GLW61803.1"/>
    </source>
</evidence>
<feature type="compositionally biased region" description="Low complexity" evidence="1">
    <location>
        <begin position="1183"/>
        <end position="1194"/>
    </location>
</feature>
<protein>
    <submittedName>
        <fullName evidence="3">Integral membrane regulatory protein</fullName>
    </submittedName>
</protein>
<keyword evidence="2" id="KW-0812">Transmembrane</keyword>
<feature type="transmembrane region" description="Helical" evidence="2">
    <location>
        <begin position="689"/>
        <end position="710"/>
    </location>
</feature>
<feature type="compositionally biased region" description="Low complexity" evidence="1">
    <location>
        <begin position="1136"/>
        <end position="1155"/>
    </location>
</feature>
<accession>A0A9W6UTI5</accession>
<reference evidence="3" key="1">
    <citation type="submission" date="2023-02" db="EMBL/GenBank/DDBJ databases">
        <title>Actinomadura rubrobrunea NBRC 14622.</title>
        <authorList>
            <person name="Ichikawa N."/>
            <person name="Sato H."/>
            <person name="Tonouchi N."/>
        </authorList>
    </citation>
    <scope>NUCLEOTIDE SEQUENCE</scope>
    <source>
        <strain evidence="3">NBRC 14622</strain>
    </source>
</reference>
<evidence type="ECO:0000256" key="1">
    <source>
        <dbReference type="SAM" id="MobiDB-lite"/>
    </source>
</evidence>
<dbReference type="Pfam" id="PF13641">
    <property type="entry name" value="Glyco_tranf_2_3"/>
    <property type="match status" value="1"/>
</dbReference>
<feature type="transmembrane region" description="Helical" evidence="2">
    <location>
        <begin position="566"/>
        <end position="588"/>
    </location>
</feature>
<gene>
    <name evidence="3" type="ORF">Arub01_00470</name>
</gene>
<feature type="transmembrane region" description="Helical" evidence="2">
    <location>
        <begin position="722"/>
        <end position="740"/>
    </location>
</feature>
<evidence type="ECO:0000313" key="4">
    <source>
        <dbReference type="Proteomes" id="UP001165124"/>
    </source>
</evidence>
<keyword evidence="2" id="KW-0472">Membrane</keyword>
<evidence type="ECO:0000256" key="2">
    <source>
        <dbReference type="SAM" id="Phobius"/>
    </source>
</evidence>
<dbReference type="Gene3D" id="3.90.550.10">
    <property type="entry name" value="Spore Coat Polysaccharide Biosynthesis Protein SpsA, Chain A"/>
    <property type="match status" value="1"/>
</dbReference>
<feature type="transmembrane region" description="Helical" evidence="2">
    <location>
        <begin position="987"/>
        <end position="1007"/>
    </location>
</feature>
<dbReference type="PANTHER" id="PTHR43685:SF3">
    <property type="entry name" value="SLR2126 PROTEIN"/>
    <property type="match status" value="1"/>
</dbReference>
<feature type="transmembrane region" description="Helical" evidence="2">
    <location>
        <begin position="461"/>
        <end position="482"/>
    </location>
</feature>
<name>A0A9W6UTI5_9ACTN</name>